<accession>S5TLN7</accession>
<sequence>MGQLKHRQPRTAGLDRVAHAATEVLPVVVPHQDDLPAELGVGGIQQLA</sequence>
<protein>
    <submittedName>
        <fullName evidence="1">Uncharacterized protein</fullName>
    </submittedName>
</protein>
<evidence type="ECO:0000313" key="1">
    <source>
        <dbReference type="EMBL" id="AGS49940.1"/>
    </source>
</evidence>
<proteinExistence type="predicted"/>
<dbReference type="EMBL" id="KF264565">
    <property type="protein sequence ID" value="AGS49940.1"/>
    <property type="molecule type" value="Genomic_DNA"/>
</dbReference>
<dbReference type="AlphaFoldDB" id="S5TLN7"/>
<reference evidence="1" key="1">
    <citation type="journal article" date="2013" name="Proc. Natl. Acad. Sci. U.S.A.">
        <title>Mapping gene clusters within arrayed metagenomic libraries to expand the structural diversity of biomedically relevant natural products.</title>
        <authorList>
            <person name="Owen J.G."/>
            <person name="Reddy B.V."/>
            <person name="Ternei M.A."/>
            <person name="Charlop-Powers Z."/>
            <person name="Calle P.Y."/>
            <person name="Kim J.H."/>
            <person name="Brady S.F."/>
        </authorList>
    </citation>
    <scope>NUCLEOTIDE SEQUENCE</scope>
</reference>
<name>S5TLN7_9BACT</name>
<organism evidence="1">
    <name type="scientific">uncultured bacterium esnapd26</name>
    <dbReference type="NCBI Taxonomy" id="1366607"/>
    <lineage>
        <taxon>Bacteria</taxon>
        <taxon>environmental samples</taxon>
    </lineage>
</organism>